<keyword evidence="4 8" id="KW-0812">Transmembrane</keyword>
<comment type="similarity">
    <text evidence="2 8">Belongs to the PGAP3 family.</text>
</comment>
<feature type="transmembrane region" description="Helical" evidence="8">
    <location>
        <begin position="234"/>
        <end position="254"/>
    </location>
</feature>
<feature type="transmembrane region" description="Helical" evidence="8">
    <location>
        <begin position="178"/>
        <end position="197"/>
    </location>
</feature>
<dbReference type="InterPro" id="IPR007217">
    <property type="entry name" value="Per1-like"/>
</dbReference>
<dbReference type="AlphaFoldDB" id="A0A6J2UJ11"/>
<keyword evidence="9" id="KW-1185">Reference proteome</keyword>
<comment type="subcellular location">
    <subcellularLocation>
        <location evidence="1">Endomembrane system</location>
        <topology evidence="1">Multi-pass membrane protein</topology>
    </subcellularLocation>
    <subcellularLocation>
        <location evidence="8">Golgi apparatus membrane</location>
        <topology evidence="8">Multi-pass membrane protein</topology>
    </subcellularLocation>
</comment>
<dbReference type="GO" id="GO:0016788">
    <property type="term" value="F:hydrolase activity, acting on ester bonds"/>
    <property type="evidence" value="ECO:0007669"/>
    <property type="project" value="TreeGrafter"/>
</dbReference>
<dbReference type="PANTHER" id="PTHR13148">
    <property type="entry name" value="PER1-RELATED"/>
    <property type="match status" value="1"/>
</dbReference>
<feature type="chain" id="PRO_5027152431" description="Post-GPI attachment to proteins factor 3" evidence="8">
    <location>
        <begin position="25"/>
        <end position="335"/>
    </location>
</feature>
<gene>
    <name evidence="10" type="primary">LOC115633851</name>
</gene>
<organism evidence="9 10">
    <name type="scientific">Drosophila lebanonensis</name>
    <name type="common">Fruit fly</name>
    <name type="synonym">Scaptodrosophila lebanonensis</name>
    <dbReference type="NCBI Taxonomy" id="7225"/>
    <lineage>
        <taxon>Eukaryota</taxon>
        <taxon>Metazoa</taxon>
        <taxon>Ecdysozoa</taxon>
        <taxon>Arthropoda</taxon>
        <taxon>Hexapoda</taxon>
        <taxon>Insecta</taxon>
        <taxon>Pterygota</taxon>
        <taxon>Neoptera</taxon>
        <taxon>Endopterygota</taxon>
        <taxon>Diptera</taxon>
        <taxon>Brachycera</taxon>
        <taxon>Muscomorpha</taxon>
        <taxon>Ephydroidea</taxon>
        <taxon>Drosophilidae</taxon>
        <taxon>Scaptodrosophila</taxon>
    </lineage>
</organism>
<evidence type="ECO:0000313" key="9">
    <source>
        <dbReference type="Proteomes" id="UP000504634"/>
    </source>
</evidence>
<keyword evidence="3 8" id="KW-0337">GPI-anchor biosynthesis</keyword>
<dbReference type="GO" id="GO:0000139">
    <property type="term" value="C:Golgi membrane"/>
    <property type="evidence" value="ECO:0007669"/>
    <property type="project" value="UniProtKB-SubCell"/>
</dbReference>
<protein>
    <recommendedName>
        <fullName evidence="8">Post-GPI attachment to proteins factor 3</fullName>
    </recommendedName>
</protein>
<keyword evidence="7 8" id="KW-0472">Membrane</keyword>
<accession>A0A6J2UJ11</accession>
<feature type="transmembrane region" description="Helical" evidence="8">
    <location>
        <begin position="202"/>
        <end position="222"/>
    </location>
</feature>
<evidence type="ECO:0000313" key="10">
    <source>
        <dbReference type="RefSeq" id="XP_030387202.1"/>
    </source>
</evidence>
<proteinExistence type="inferred from homology"/>
<feature type="transmembrane region" description="Helical" evidence="8">
    <location>
        <begin position="147"/>
        <end position="166"/>
    </location>
</feature>
<evidence type="ECO:0000256" key="8">
    <source>
        <dbReference type="RuleBase" id="RU365066"/>
    </source>
</evidence>
<dbReference type="Pfam" id="PF04080">
    <property type="entry name" value="Per1"/>
    <property type="match status" value="1"/>
</dbReference>
<dbReference type="GeneID" id="115633851"/>
<feature type="transmembrane region" description="Helical" evidence="8">
    <location>
        <begin position="105"/>
        <end position="126"/>
    </location>
</feature>
<keyword evidence="8" id="KW-0333">Golgi apparatus</keyword>
<feature type="signal peptide" evidence="8">
    <location>
        <begin position="1"/>
        <end position="24"/>
    </location>
</feature>
<dbReference type="GO" id="GO:0005789">
    <property type="term" value="C:endoplasmic reticulum membrane"/>
    <property type="evidence" value="ECO:0007669"/>
    <property type="project" value="TreeGrafter"/>
</dbReference>
<dbReference type="PANTHER" id="PTHR13148:SF0">
    <property type="entry name" value="POST-GPI ATTACHMENT TO PROTEINS FACTOR 3"/>
    <property type="match status" value="1"/>
</dbReference>
<dbReference type="Proteomes" id="UP000504634">
    <property type="component" value="Unplaced"/>
</dbReference>
<evidence type="ECO:0000256" key="6">
    <source>
        <dbReference type="ARBA" id="ARBA00022989"/>
    </source>
</evidence>
<dbReference type="OrthoDB" id="419770at2759"/>
<feature type="transmembrane region" description="Helical" evidence="8">
    <location>
        <begin position="266"/>
        <end position="288"/>
    </location>
</feature>
<evidence type="ECO:0000256" key="5">
    <source>
        <dbReference type="ARBA" id="ARBA00022729"/>
    </source>
</evidence>
<dbReference type="RefSeq" id="XP_030387202.1">
    <property type="nucleotide sequence ID" value="XM_030531342.1"/>
</dbReference>
<evidence type="ECO:0000256" key="3">
    <source>
        <dbReference type="ARBA" id="ARBA00022502"/>
    </source>
</evidence>
<sequence length="335" mass="39669">MKYWNISAICLLLILAVAIITCDASSGDRTQFFHNCRHNCERQNCSADGIEIQEQAIKYYGQSIFDRLFQWTCADECMYSCMWSTVFAFMERGWPIPQFYGKWPFLRLFGMQEPASVIFSIMNFLVHIKMLRKLRREVRRDSPGFKVAHVFTFSCLNGWIWSAIFHTRDVPLTELMDYVFAYSIVLSNLYCMVMRMVHRYSLFIRGVLTLAFVSYYINYIAYLSVGKLNYSFNMKVNIATGALATVGWFIWCRLVRYRRPYYKRILRFYVLFTMAMSLELLDFPPILWIIDAHALWHLATVPIMPLYYDFIIEDCQTLRKEKTLVDVNYTLNKSI</sequence>
<name>A0A6J2UJ11_DROLE</name>
<evidence type="ECO:0000256" key="2">
    <source>
        <dbReference type="ARBA" id="ARBA00006387"/>
    </source>
</evidence>
<dbReference type="GO" id="GO:0006506">
    <property type="term" value="P:GPI anchor biosynthetic process"/>
    <property type="evidence" value="ECO:0007669"/>
    <property type="project" value="UniProtKB-KW"/>
</dbReference>
<keyword evidence="6 8" id="KW-1133">Transmembrane helix</keyword>
<dbReference type="CTD" id="93210"/>
<evidence type="ECO:0000256" key="7">
    <source>
        <dbReference type="ARBA" id="ARBA00023136"/>
    </source>
</evidence>
<comment type="function">
    <text evidence="8">Involved in the lipid remodeling steps of GPI-anchor maturation.</text>
</comment>
<keyword evidence="5 8" id="KW-0732">Signal</keyword>
<reference evidence="10" key="1">
    <citation type="submission" date="2025-08" db="UniProtKB">
        <authorList>
            <consortium name="RefSeq"/>
        </authorList>
    </citation>
    <scope>IDENTIFICATION</scope>
    <source>
        <strain evidence="10">11010-0011.00</strain>
        <tissue evidence="10">Whole body</tissue>
    </source>
</reference>
<evidence type="ECO:0000256" key="4">
    <source>
        <dbReference type="ARBA" id="ARBA00022692"/>
    </source>
</evidence>
<feature type="transmembrane region" description="Helical" evidence="8">
    <location>
        <begin position="294"/>
        <end position="312"/>
    </location>
</feature>
<evidence type="ECO:0000256" key="1">
    <source>
        <dbReference type="ARBA" id="ARBA00004127"/>
    </source>
</evidence>